<protein>
    <submittedName>
        <fullName evidence="2">Uncharacterized protein</fullName>
    </submittedName>
</protein>
<evidence type="ECO:0000313" key="3">
    <source>
        <dbReference type="Proteomes" id="UP000318571"/>
    </source>
</evidence>
<sequence>MEEIQVVLTDAMRLMEGKRRGDKRSIRDLQKKTGLPALNQNPENDPDLSDRGNRGTHSQLPLRFLERSVQLQPNFNLSQSSG</sequence>
<accession>A0A553NV53</accession>
<comment type="caution">
    <text evidence="2">The sequence shown here is derived from an EMBL/GenBank/DDBJ whole genome shotgun (WGS) entry which is preliminary data.</text>
</comment>
<organism evidence="2 3">
    <name type="scientific">Tigriopus californicus</name>
    <name type="common">Marine copepod</name>
    <dbReference type="NCBI Taxonomy" id="6832"/>
    <lineage>
        <taxon>Eukaryota</taxon>
        <taxon>Metazoa</taxon>
        <taxon>Ecdysozoa</taxon>
        <taxon>Arthropoda</taxon>
        <taxon>Crustacea</taxon>
        <taxon>Multicrustacea</taxon>
        <taxon>Hexanauplia</taxon>
        <taxon>Copepoda</taxon>
        <taxon>Harpacticoida</taxon>
        <taxon>Harpacticidae</taxon>
        <taxon>Tigriopus</taxon>
    </lineage>
</organism>
<dbReference type="Proteomes" id="UP000318571">
    <property type="component" value="Chromosome 1"/>
</dbReference>
<reference evidence="2 3" key="1">
    <citation type="journal article" date="2018" name="Nat. Ecol. Evol.">
        <title>Genomic signatures of mitonuclear coevolution across populations of Tigriopus californicus.</title>
        <authorList>
            <person name="Barreto F.S."/>
            <person name="Watson E.T."/>
            <person name="Lima T.G."/>
            <person name="Willett C.S."/>
            <person name="Edmands S."/>
            <person name="Li W."/>
            <person name="Burton R.S."/>
        </authorList>
    </citation>
    <scope>NUCLEOTIDE SEQUENCE [LARGE SCALE GENOMIC DNA]</scope>
    <source>
        <strain evidence="2 3">San Diego</strain>
    </source>
</reference>
<dbReference type="EMBL" id="VCGU01000010">
    <property type="protein sequence ID" value="TRY69305.1"/>
    <property type="molecule type" value="Genomic_DNA"/>
</dbReference>
<evidence type="ECO:0000313" key="2">
    <source>
        <dbReference type="EMBL" id="TRY69305.1"/>
    </source>
</evidence>
<evidence type="ECO:0000256" key="1">
    <source>
        <dbReference type="SAM" id="MobiDB-lite"/>
    </source>
</evidence>
<keyword evidence="3" id="KW-1185">Reference proteome</keyword>
<feature type="region of interest" description="Disordered" evidence="1">
    <location>
        <begin position="17"/>
        <end position="60"/>
    </location>
</feature>
<proteinExistence type="predicted"/>
<dbReference type="AlphaFoldDB" id="A0A553NV53"/>
<feature type="compositionally biased region" description="Basic and acidic residues" evidence="1">
    <location>
        <begin position="17"/>
        <end position="31"/>
    </location>
</feature>
<name>A0A553NV53_TIGCA</name>
<gene>
    <name evidence="2" type="ORF">TCAL_16509</name>
</gene>